<dbReference type="PANTHER" id="PTHR43591:SF24">
    <property type="entry name" value="2-METHOXY-6-POLYPRENYL-1,4-BENZOQUINOL METHYLASE, MITOCHONDRIAL"/>
    <property type="match status" value="1"/>
</dbReference>
<dbReference type="Pfam" id="PF13847">
    <property type="entry name" value="Methyltransf_31"/>
    <property type="match status" value="1"/>
</dbReference>
<name>A0A1W2TWX2_ROSNE</name>
<keyword evidence="5" id="KW-1185">Reference proteome</keyword>
<dbReference type="SUPFAM" id="SSF53335">
    <property type="entry name" value="S-adenosyl-L-methionine-dependent methyltransferases"/>
    <property type="match status" value="1"/>
</dbReference>
<feature type="region of interest" description="Disordered" evidence="2">
    <location>
        <begin position="141"/>
        <end position="166"/>
    </location>
</feature>
<accession>A0A1W2TWX2</accession>
<feature type="compositionally biased region" description="Gly residues" evidence="2">
    <location>
        <begin position="146"/>
        <end position="166"/>
    </location>
</feature>
<dbReference type="STRING" id="77044.A0A1W2TWX2"/>
<dbReference type="CDD" id="cd02440">
    <property type="entry name" value="AdoMet_MTases"/>
    <property type="match status" value="1"/>
</dbReference>
<feature type="domain" description="Methyltransferase" evidence="3">
    <location>
        <begin position="36"/>
        <end position="144"/>
    </location>
</feature>
<gene>
    <name evidence="4" type="ORF">SAMD00023353_11000100</name>
</gene>
<organism evidence="4">
    <name type="scientific">Rosellinia necatrix</name>
    <name type="common">White root-rot fungus</name>
    <dbReference type="NCBI Taxonomy" id="77044"/>
    <lineage>
        <taxon>Eukaryota</taxon>
        <taxon>Fungi</taxon>
        <taxon>Dikarya</taxon>
        <taxon>Ascomycota</taxon>
        <taxon>Pezizomycotina</taxon>
        <taxon>Sordariomycetes</taxon>
        <taxon>Xylariomycetidae</taxon>
        <taxon>Xylariales</taxon>
        <taxon>Xylariaceae</taxon>
        <taxon>Rosellinia</taxon>
    </lineage>
</organism>
<sequence length="318" mass="33322">MSEQANYTHGHHASVVNSHARRTAENSAAFLLPHIKPHHRILDVGCGPGSITMDLAALVPQGSVIGIDTSAEVLEQARALAQARGAGNSDGNGNGNLTFQQHDAAALPFADGEFDVVFCHQVLHHARDPVAILREMARVARKPSRGSGGSGDEGGGGGGGGGNGEGGIVAAREVDYRAVAWFPETPGLARWAAVHERVFAASSGGRTDSGRRLASWAREAGFGAGAATVGAGAAGVEEDDDAVTFSWSAWHYQREEARVWADSWAERALRSGYATTALREGIATLEELGEISDAWRAWGAVEGAFIVIPSGEIVCRVR</sequence>
<dbReference type="InterPro" id="IPR025714">
    <property type="entry name" value="Methyltranfer_dom"/>
</dbReference>
<comment type="similarity">
    <text evidence="1">Belongs to the methyltransferase superfamily. LaeA methyltransferase family.</text>
</comment>
<proteinExistence type="inferred from homology"/>
<dbReference type="EMBL" id="DF977555">
    <property type="protein sequence ID" value="GAP93193.1"/>
    <property type="molecule type" value="Genomic_DNA"/>
</dbReference>
<evidence type="ECO:0000256" key="1">
    <source>
        <dbReference type="ARBA" id="ARBA00038158"/>
    </source>
</evidence>
<dbReference type="AlphaFoldDB" id="A0A1W2TWX2"/>
<dbReference type="Gene3D" id="3.40.50.150">
    <property type="entry name" value="Vaccinia Virus protein VP39"/>
    <property type="match status" value="1"/>
</dbReference>
<evidence type="ECO:0000313" key="5">
    <source>
        <dbReference type="Proteomes" id="UP000054516"/>
    </source>
</evidence>
<dbReference type="Proteomes" id="UP000054516">
    <property type="component" value="Unassembled WGS sequence"/>
</dbReference>
<evidence type="ECO:0000256" key="2">
    <source>
        <dbReference type="SAM" id="MobiDB-lite"/>
    </source>
</evidence>
<dbReference type="OMA" id="DYAAMTW"/>
<reference evidence="4" key="1">
    <citation type="submission" date="2016-03" db="EMBL/GenBank/DDBJ databases">
        <title>Draft genome sequence of Rosellinia necatrix.</title>
        <authorList>
            <person name="Kanematsu S."/>
        </authorList>
    </citation>
    <scope>NUCLEOTIDE SEQUENCE [LARGE SCALE GENOMIC DNA]</scope>
    <source>
        <strain evidence="4">W97</strain>
    </source>
</reference>
<dbReference type="OrthoDB" id="10017101at2759"/>
<protein>
    <submittedName>
        <fullName evidence="4">Putative ubie coq5</fullName>
    </submittedName>
</protein>
<dbReference type="PANTHER" id="PTHR43591">
    <property type="entry name" value="METHYLTRANSFERASE"/>
    <property type="match status" value="1"/>
</dbReference>
<evidence type="ECO:0000313" key="4">
    <source>
        <dbReference type="EMBL" id="GAP93193.1"/>
    </source>
</evidence>
<dbReference type="InterPro" id="IPR029063">
    <property type="entry name" value="SAM-dependent_MTases_sf"/>
</dbReference>
<evidence type="ECO:0000259" key="3">
    <source>
        <dbReference type="Pfam" id="PF13847"/>
    </source>
</evidence>
<dbReference type="GO" id="GO:0008168">
    <property type="term" value="F:methyltransferase activity"/>
    <property type="evidence" value="ECO:0007669"/>
    <property type="project" value="TreeGrafter"/>
</dbReference>